<protein>
    <submittedName>
        <fullName evidence="2">Uncharacterized protein</fullName>
    </submittedName>
</protein>
<evidence type="ECO:0000256" key="1">
    <source>
        <dbReference type="SAM" id="MobiDB-lite"/>
    </source>
</evidence>
<sequence>PAPPPPPLPQPRHPPAASGWHGSAAAAEGAVAGRNPPAPRTADVRCLVRWCESRHAAALNASPVKPPRVEELHAADLVGGEQPQAGPIPGVRGINGQDDTIKPIMSGEE</sequence>
<gene>
    <name evidence="2" type="ORF">Vretimale_16873</name>
</gene>
<organism evidence="2 3">
    <name type="scientific">Volvox reticuliferus</name>
    <dbReference type="NCBI Taxonomy" id="1737510"/>
    <lineage>
        <taxon>Eukaryota</taxon>
        <taxon>Viridiplantae</taxon>
        <taxon>Chlorophyta</taxon>
        <taxon>core chlorophytes</taxon>
        <taxon>Chlorophyceae</taxon>
        <taxon>CS clade</taxon>
        <taxon>Chlamydomonadales</taxon>
        <taxon>Volvocaceae</taxon>
        <taxon>Volvox</taxon>
    </lineage>
</organism>
<dbReference type="AlphaFoldDB" id="A0A8J4LWM0"/>
<dbReference type="EMBL" id="BNCQ01000052">
    <property type="protein sequence ID" value="GIM13820.1"/>
    <property type="molecule type" value="Genomic_DNA"/>
</dbReference>
<feature type="region of interest" description="Disordered" evidence="1">
    <location>
        <begin position="80"/>
        <end position="109"/>
    </location>
</feature>
<comment type="caution">
    <text evidence="2">The sequence shown here is derived from an EMBL/GenBank/DDBJ whole genome shotgun (WGS) entry which is preliminary data.</text>
</comment>
<evidence type="ECO:0000313" key="2">
    <source>
        <dbReference type="EMBL" id="GIM13820.1"/>
    </source>
</evidence>
<feature type="compositionally biased region" description="Low complexity" evidence="1">
    <location>
        <begin position="15"/>
        <end position="33"/>
    </location>
</feature>
<name>A0A8J4LWM0_9CHLO</name>
<dbReference type="Proteomes" id="UP000722791">
    <property type="component" value="Unassembled WGS sequence"/>
</dbReference>
<feature type="compositionally biased region" description="Pro residues" evidence="1">
    <location>
        <begin position="1"/>
        <end position="14"/>
    </location>
</feature>
<evidence type="ECO:0000313" key="3">
    <source>
        <dbReference type="Proteomes" id="UP000722791"/>
    </source>
</evidence>
<proteinExistence type="predicted"/>
<accession>A0A8J4LWM0</accession>
<reference evidence="2" key="1">
    <citation type="journal article" date="2021" name="Proc. Natl. Acad. Sci. U.S.A.">
        <title>Three genomes in the algal genus Volvox reveal the fate of a haploid sex-determining region after a transition to homothallism.</title>
        <authorList>
            <person name="Yamamoto K."/>
            <person name="Hamaji T."/>
            <person name="Kawai-Toyooka H."/>
            <person name="Matsuzaki R."/>
            <person name="Takahashi F."/>
            <person name="Nishimura Y."/>
            <person name="Kawachi M."/>
            <person name="Noguchi H."/>
            <person name="Minakuchi Y."/>
            <person name="Umen J.G."/>
            <person name="Toyoda A."/>
            <person name="Nozaki H."/>
        </authorList>
    </citation>
    <scope>NUCLEOTIDE SEQUENCE</scope>
    <source>
        <strain evidence="2">NIES-3785</strain>
    </source>
</reference>
<feature type="non-terminal residue" evidence="2">
    <location>
        <position position="1"/>
    </location>
</feature>
<feature type="region of interest" description="Disordered" evidence="1">
    <location>
        <begin position="1"/>
        <end position="41"/>
    </location>
</feature>